<feature type="compositionally biased region" description="Low complexity" evidence="19">
    <location>
        <begin position="856"/>
        <end position="869"/>
    </location>
</feature>
<dbReference type="GO" id="GO:0000792">
    <property type="term" value="C:heterochromatin"/>
    <property type="evidence" value="ECO:0007669"/>
    <property type="project" value="Ensembl"/>
</dbReference>
<feature type="region of interest" description="Disordered" evidence="19">
    <location>
        <begin position="329"/>
        <end position="366"/>
    </location>
</feature>
<feature type="domain" description="C2H2-type" evidence="21">
    <location>
        <begin position="460"/>
        <end position="487"/>
    </location>
</feature>
<evidence type="ECO:0000256" key="11">
    <source>
        <dbReference type="ARBA" id="ARBA00023125"/>
    </source>
</evidence>
<keyword evidence="11" id="KW-0238">DNA-binding</keyword>
<feature type="compositionally biased region" description="Polar residues" evidence="19">
    <location>
        <begin position="912"/>
        <end position="949"/>
    </location>
</feature>
<evidence type="ECO:0000256" key="3">
    <source>
        <dbReference type="ARBA" id="ARBA00022499"/>
    </source>
</evidence>
<dbReference type="CDD" id="cd20908">
    <property type="entry name" value="SUF4-like"/>
    <property type="match status" value="1"/>
</dbReference>
<dbReference type="FunFam" id="3.30.160.60:FF:000302">
    <property type="entry name" value="Spalt-like transcription factor 1"/>
    <property type="match status" value="1"/>
</dbReference>
<dbReference type="InParanoid" id="M3XVY3"/>
<accession>M3XVY3</accession>
<feature type="region of interest" description="Disordered" evidence="19">
    <location>
        <begin position="1278"/>
        <end position="1305"/>
    </location>
</feature>
<keyword evidence="8" id="KW-0862">Zinc</keyword>
<dbReference type="GO" id="GO:0003337">
    <property type="term" value="P:mesenchymal to epithelial transition involved in metanephros morphogenesis"/>
    <property type="evidence" value="ECO:0007669"/>
    <property type="project" value="Ensembl"/>
</dbReference>
<feature type="compositionally biased region" description="Low complexity" evidence="19">
    <location>
        <begin position="105"/>
        <end position="114"/>
    </location>
</feature>
<keyword evidence="20" id="KW-0732">Signal</keyword>
<proteinExistence type="inferred from homology"/>
<evidence type="ECO:0000256" key="2">
    <source>
        <dbReference type="ARBA" id="ARBA00022491"/>
    </source>
</evidence>
<dbReference type="GO" id="GO:0010369">
    <property type="term" value="C:chromocenter"/>
    <property type="evidence" value="ECO:0007669"/>
    <property type="project" value="Ensembl"/>
</dbReference>
<feature type="region of interest" description="Disordered" evidence="19">
    <location>
        <begin position="803"/>
        <end position="869"/>
    </location>
</feature>
<keyword evidence="7 18" id="KW-0863">Zinc-finger</keyword>
<dbReference type="EMBL" id="AEYP01015332">
    <property type="status" value="NOT_ANNOTATED_CDS"/>
    <property type="molecule type" value="Genomic_DNA"/>
</dbReference>
<feature type="compositionally biased region" description="Gly residues" evidence="19">
    <location>
        <begin position="161"/>
        <end position="174"/>
    </location>
</feature>
<feature type="compositionally biased region" description="Low complexity" evidence="19">
    <location>
        <begin position="655"/>
        <end position="665"/>
    </location>
</feature>
<dbReference type="eggNOG" id="KOG1074">
    <property type="taxonomic scope" value="Eukaryota"/>
</dbReference>
<comment type="subcellular location">
    <subcellularLocation>
        <location evidence="1">Nucleus</location>
    </subcellularLocation>
</comment>
<keyword evidence="5" id="KW-0479">Metal-binding</keyword>
<evidence type="ECO:0000256" key="13">
    <source>
        <dbReference type="ARBA" id="ARBA00023242"/>
    </source>
</evidence>
<evidence type="ECO:0000256" key="20">
    <source>
        <dbReference type="SAM" id="SignalP"/>
    </source>
</evidence>
<dbReference type="GO" id="GO:0048566">
    <property type="term" value="P:embryonic digestive tract development"/>
    <property type="evidence" value="ECO:0007669"/>
    <property type="project" value="Ensembl"/>
</dbReference>
<dbReference type="FunFam" id="3.30.160.60:FF:000215">
    <property type="entry name" value="Spalt-like transcription factor 3"/>
    <property type="match status" value="1"/>
</dbReference>
<feature type="compositionally biased region" description="Acidic residues" evidence="19">
    <location>
        <begin position="833"/>
        <end position="846"/>
    </location>
</feature>
<sequence length="1337" mass="141221">MIIAFLFGVCVCVCVCVCDAFFSVFSRVLSGPKDLLLMWQKCDCHRSALAQILGDAEKVQPSRTTKSKDAHVCGRCCAEFFELSDLLLHKKNCTKNQLVLIVNESPASPPETFSPTPPPEHPDEQMNDPVLKTDQAKGGDLPEHRGRHREESMEVEAPGANKGGGGAPGDGGSGVPSTGTSAITTSLPQLGDLTTLGNFSVINSNVIIENLQSTKVAVAQFSQEARCGGASGGKLAVPALMEQLLALQQQQIHQLQLIEQIRHQILLLASQNADLPTSSSPSPGTLRTSANPLSTLSSHLSQQLAAAAGLAQSLASQSACISSVKQLPPTQLPQSGSGHTIVPPNSGSSPNINVLAAAGSTPSSEKAASSAGAVHASLPAASVSSSPAFAISSLLNPASNPLLPQPAPANPVFPSPLPNIGTTAEDLNSLSALAQQRKSKPPNVPAFEAKSTSDEAFFKHKCRFCAKVFGSDSALQIHLRSHTGERPFKCNICGNRFSTKGNLKVHFQRHKEKYPHIQMNPYPVPEHLDNIPTSTGIPYGMSIPPEKPVTSWLDTKPVLPTLTTSVGLPLPPTLPSLAPFIKTEEPAPIPISHSATSPPPGSVKSDSGAPEPATRNPGGLADEAEESAGPPSGGRSEESGTAPGSAPAAGGGSGSLSWGGADGGPSSAAAFPNPLLPLMSEQFKAKFPFGGLLDSAQASETSKLQQLVENIDKKAADPNECIICHRVLSCQSALKMHYRTHTGERPFKCKICGRAFTTKGNLKTHYSVHRAVPPLRVQHSCPICQKKFTNAVVLQQHIRMHMGGQIPNTPVPDSYPESMESDTGSFDEKNFDDLDTFSDENMEDCPEGSIPDTPKSADASQDSLSSSPLPLEMSSIAALENQMKMINAGLAEQLQASLKSVENGSVEGDVLTNDSSSVGGDMESQSAGSPAISESTSSMQALSPSNSTQELHKSPSVEEKPQRAVPSEFANGLSPTPVNGGALDLTSSHAEKIIKEDSLGILFPFRDRGKFKNTACDICGKTFACQSALDIHYRSHTKERPFICTVCNRGFSTKGNLKQHMLTHQMRDLPSQLFEPSSNLGPNQNSAVIPANSLSSLIKTEVNGFVHVTPQDSKDTSTGHVPSGPLSSSATSPVLLPALPRRTPKQHYCNTCGKTFSSSSALQIHERTHTGEKPFACTICGRAFTTKGNLKVHMGTHMWNSAPARRGRRLSVDGPMTFLGGNPVKFPEMFQKDLAARSGSGDPSSFWNQYAAALSNGLAMKANEISVIQNGGIPPIPGSLGSGSSSPISGLTGNLEKLQNSEPSAPLAGLEKMASSENGTNFRFTRFVEDSKEIVTS</sequence>
<feature type="domain" description="C2H2-type" evidence="21">
    <location>
        <begin position="747"/>
        <end position="774"/>
    </location>
</feature>
<feature type="compositionally biased region" description="Polar residues" evidence="19">
    <location>
        <begin position="1118"/>
        <end position="1132"/>
    </location>
</feature>
<dbReference type="GO" id="GO:0008270">
    <property type="term" value="F:zinc ion binding"/>
    <property type="evidence" value="ECO:0007669"/>
    <property type="project" value="UniProtKB-KW"/>
</dbReference>
<dbReference type="Gene3D" id="3.30.160.60">
    <property type="entry name" value="Classic Zinc Finger"/>
    <property type="match status" value="8"/>
</dbReference>
<dbReference type="GO" id="GO:0007507">
    <property type="term" value="P:heart development"/>
    <property type="evidence" value="ECO:0007669"/>
    <property type="project" value="Ensembl"/>
</dbReference>
<comment type="function">
    <text evidence="15">Transcriptional repressor involved in organogenesis. Plays an essential role in ureteric bud invasion during kidney development.</text>
</comment>
<evidence type="ECO:0000256" key="7">
    <source>
        <dbReference type="ARBA" id="ARBA00022771"/>
    </source>
</evidence>
<dbReference type="PROSITE" id="PS50157">
    <property type="entry name" value="ZINC_FINGER_C2H2_2"/>
    <property type="match status" value="9"/>
</dbReference>
<feature type="domain" description="C2H2-type" evidence="21">
    <location>
        <begin position="779"/>
        <end position="806"/>
    </location>
</feature>
<name>M3XVY3_MUSPF</name>
<feature type="compositionally biased region" description="Basic and acidic residues" evidence="19">
    <location>
        <begin position="134"/>
        <end position="152"/>
    </location>
</feature>
<dbReference type="PANTHER" id="PTHR23233:SF51">
    <property type="entry name" value="SAL-LIKE PROTEIN 1"/>
    <property type="match status" value="1"/>
</dbReference>
<dbReference type="GO" id="GO:0045944">
    <property type="term" value="P:positive regulation of transcription by RNA polymerase II"/>
    <property type="evidence" value="ECO:0007669"/>
    <property type="project" value="Ensembl"/>
</dbReference>
<keyword evidence="13" id="KW-0539">Nucleus</keyword>
<feature type="region of interest" description="Disordered" evidence="19">
    <location>
        <begin position="588"/>
        <end position="665"/>
    </location>
</feature>
<dbReference type="Ensembl" id="ENSMPUT00000003298.1">
    <property type="protein sequence ID" value="ENSMPUP00000003233.1"/>
    <property type="gene ID" value="ENSMPUG00000003265.1"/>
</dbReference>
<keyword evidence="6" id="KW-0677">Repeat</keyword>
<dbReference type="GO" id="GO:0001227">
    <property type="term" value="F:DNA-binding transcription repressor activity, RNA polymerase II-specific"/>
    <property type="evidence" value="ECO:0007669"/>
    <property type="project" value="Ensembl"/>
</dbReference>
<dbReference type="PROSITE" id="PS00028">
    <property type="entry name" value="ZINC_FINGER_C2H2_1"/>
    <property type="match status" value="9"/>
</dbReference>
<evidence type="ECO:0000256" key="5">
    <source>
        <dbReference type="ARBA" id="ARBA00022723"/>
    </source>
</evidence>
<dbReference type="FunFam" id="3.30.160.60:FF:000689">
    <property type="entry name" value="Spalt like transcription factor 1"/>
    <property type="match status" value="1"/>
</dbReference>
<feature type="signal peptide" evidence="20">
    <location>
        <begin position="1"/>
        <end position="20"/>
    </location>
</feature>
<dbReference type="SMART" id="SM00355">
    <property type="entry name" value="ZnF_C2H2"/>
    <property type="match status" value="9"/>
</dbReference>
<evidence type="ECO:0000313" key="22">
    <source>
        <dbReference type="Ensembl" id="ENSMPUP00000003233.1"/>
    </source>
</evidence>
<gene>
    <name evidence="22" type="primary">SALL1</name>
</gene>
<feature type="domain" description="C2H2-type" evidence="21">
    <location>
        <begin position="1175"/>
        <end position="1202"/>
    </location>
</feature>
<evidence type="ECO:0000256" key="8">
    <source>
        <dbReference type="ARBA" id="ARBA00022833"/>
    </source>
</evidence>
<feature type="domain" description="C2H2-type" evidence="21">
    <location>
        <begin position="1147"/>
        <end position="1174"/>
    </location>
</feature>
<dbReference type="HOGENOM" id="CLU_005740_0_0_1"/>
<keyword evidence="12" id="KW-0804">Transcription</keyword>
<dbReference type="PANTHER" id="PTHR23233">
    <property type="entry name" value="SAL-LIKE PROTEIN"/>
    <property type="match status" value="1"/>
</dbReference>
<evidence type="ECO:0000256" key="14">
    <source>
        <dbReference type="ARBA" id="ARBA00038474"/>
    </source>
</evidence>
<dbReference type="InterPro" id="IPR013087">
    <property type="entry name" value="Znf_C2H2_type"/>
</dbReference>
<reference evidence="22" key="1">
    <citation type="submission" date="2024-06" db="UniProtKB">
        <authorList>
            <consortium name="Ensembl"/>
        </authorList>
    </citation>
    <scope>IDENTIFICATION</scope>
</reference>
<dbReference type="STRING" id="9669.ENSMPUP00000003233"/>
<dbReference type="GO" id="GO:0008406">
    <property type="term" value="P:gonad development"/>
    <property type="evidence" value="ECO:0007669"/>
    <property type="project" value="Ensembl"/>
</dbReference>
<organism evidence="22">
    <name type="scientific">Mustela putorius furo</name>
    <name type="common">European domestic ferret</name>
    <name type="synonym">Mustela furo</name>
    <dbReference type="NCBI Taxonomy" id="9669"/>
    <lineage>
        <taxon>Eukaryota</taxon>
        <taxon>Metazoa</taxon>
        <taxon>Chordata</taxon>
        <taxon>Craniata</taxon>
        <taxon>Vertebrata</taxon>
        <taxon>Euteleostomi</taxon>
        <taxon>Mammalia</taxon>
        <taxon>Eutheria</taxon>
        <taxon>Laurasiatheria</taxon>
        <taxon>Carnivora</taxon>
        <taxon>Caniformia</taxon>
        <taxon>Musteloidea</taxon>
        <taxon>Mustelidae</taxon>
        <taxon>Mustelinae</taxon>
        <taxon>Mustela</taxon>
    </lineage>
</organism>
<keyword evidence="10" id="KW-0805">Transcription regulation</keyword>
<evidence type="ECO:0000256" key="19">
    <source>
        <dbReference type="SAM" id="MobiDB-lite"/>
    </source>
</evidence>
<dbReference type="GO" id="GO:0000978">
    <property type="term" value="F:RNA polymerase II cis-regulatory region sequence-specific DNA binding"/>
    <property type="evidence" value="ECO:0007669"/>
    <property type="project" value="Ensembl"/>
</dbReference>
<keyword evidence="3" id="KW-1017">Isopeptide bond</keyword>
<dbReference type="GO" id="GO:0008013">
    <property type="term" value="F:beta-catenin binding"/>
    <property type="evidence" value="ECO:0007669"/>
    <property type="project" value="Ensembl"/>
</dbReference>
<evidence type="ECO:0000256" key="9">
    <source>
        <dbReference type="ARBA" id="ARBA00022843"/>
    </source>
</evidence>
<dbReference type="FunFam" id="3.30.160.60:FF:000025">
    <property type="entry name" value="Spalt-like transcription factor 1"/>
    <property type="match status" value="1"/>
</dbReference>
<protein>
    <recommendedName>
        <fullName evidence="17">Sal-like protein 1</fullName>
    </recommendedName>
</protein>
<evidence type="ECO:0000256" key="4">
    <source>
        <dbReference type="ARBA" id="ARBA00022553"/>
    </source>
</evidence>
<evidence type="ECO:0000256" key="12">
    <source>
        <dbReference type="ARBA" id="ARBA00023163"/>
    </source>
</evidence>
<evidence type="ECO:0000256" key="6">
    <source>
        <dbReference type="ARBA" id="ARBA00022737"/>
    </source>
</evidence>
<evidence type="ECO:0000256" key="17">
    <source>
        <dbReference type="ARBA" id="ARBA00069282"/>
    </source>
</evidence>
<feature type="region of interest" description="Disordered" evidence="19">
    <location>
        <begin position="905"/>
        <end position="976"/>
    </location>
</feature>
<feature type="compositionally biased region" description="Polar residues" evidence="19">
    <location>
        <begin position="329"/>
        <end position="352"/>
    </location>
</feature>
<dbReference type="Pfam" id="PF12874">
    <property type="entry name" value="zf-met"/>
    <property type="match status" value="1"/>
</dbReference>
<dbReference type="OMA" id="QELHKSP"/>
<dbReference type="GeneTree" id="ENSGT00940000155938"/>
<feature type="domain" description="C2H2-type" evidence="21">
    <location>
        <begin position="1014"/>
        <end position="1041"/>
    </location>
</feature>
<dbReference type="GO" id="GO:0061034">
    <property type="term" value="P:olfactory bulb mitral cell layer development"/>
    <property type="evidence" value="ECO:0007669"/>
    <property type="project" value="Ensembl"/>
</dbReference>
<evidence type="ECO:0000256" key="10">
    <source>
        <dbReference type="ARBA" id="ARBA00023015"/>
    </source>
</evidence>
<dbReference type="InterPro" id="IPR051565">
    <property type="entry name" value="Sal_C2H2-zinc-finger"/>
</dbReference>
<keyword evidence="4" id="KW-0597">Phosphoprotein</keyword>
<dbReference type="SUPFAM" id="SSF57667">
    <property type="entry name" value="beta-beta-alpha zinc fingers"/>
    <property type="match status" value="5"/>
</dbReference>
<feature type="compositionally biased region" description="Low complexity" evidence="19">
    <location>
        <begin position="627"/>
        <end position="648"/>
    </location>
</feature>
<dbReference type="Pfam" id="PF00096">
    <property type="entry name" value="zf-C2H2"/>
    <property type="match status" value="6"/>
</dbReference>
<dbReference type="FunFam" id="3.30.160.60:FF:000079">
    <property type="entry name" value="Spalt-like transcription factor 3"/>
    <property type="match status" value="1"/>
</dbReference>
<comment type="similarity">
    <text evidence="14">Belongs to the sal C2H2-type zinc-finger protein family.</text>
</comment>
<feature type="compositionally biased region" description="Basic and acidic residues" evidence="19">
    <location>
        <begin position="950"/>
        <end position="962"/>
    </location>
</feature>
<feature type="domain" description="C2H2-type" evidence="21">
    <location>
        <begin position="719"/>
        <end position="746"/>
    </location>
</feature>
<feature type="domain" description="C2H2-type" evidence="21">
    <location>
        <begin position="488"/>
        <end position="515"/>
    </location>
</feature>
<dbReference type="GO" id="GO:0030177">
    <property type="term" value="P:positive regulation of Wnt signaling pathway"/>
    <property type="evidence" value="ECO:0007669"/>
    <property type="project" value="Ensembl"/>
</dbReference>
<dbReference type="GO" id="GO:0005654">
    <property type="term" value="C:nucleoplasm"/>
    <property type="evidence" value="ECO:0007669"/>
    <property type="project" value="UniProtKB-ARBA"/>
</dbReference>
<evidence type="ECO:0000256" key="16">
    <source>
        <dbReference type="ARBA" id="ARBA00062861"/>
    </source>
</evidence>
<dbReference type="InterPro" id="IPR036236">
    <property type="entry name" value="Znf_C2H2_sf"/>
</dbReference>
<evidence type="ECO:0000256" key="18">
    <source>
        <dbReference type="PROSITE-ProRule" id="PRU00042"/>
    </source>
</evidence>
<dbReference type="FunFam" id="3.30.160.60:FF:000341">
    <property type="entry name" value="Spalt-like transcription factor 1"/>
    <property type="match status" value="1"/>
</dbReference>
<feature type="compositionally biased region" description="Low complexity" evidence="19">
    <location>
        <begin position="1278"/>
        <end position="1291"/>
    </location>
</feature>
<evidence type="ECO:0000259" key="21">
    <source>
        <dbReference type="PROSITE" id="PS50157"/>
    </source>
</evidence>
<dbReference type="GO" id="GO:0030325">
    <property type="term" value="P:adrenal gland development"/>
    <property type="evidence" value="ECO:0007669"/>
    <property type="project" value="Ensembl"/>
</dbReference>
<keyword evidence="9" id="KW-0832">Ubl conjugation</keyword>
<dbReference type="FunFam" id="3.30.160.60:FF:000708">
    <property type="entry name" value="Sal-like protein 1"/>
    <property type="match status" value="1"/>
</dbReference>
<keyword evidence="2" id="KW-0678">Repressor</keyword>
<dbReference type="GO" id="GO:0021983">
    <property type="term" value="P:pituitary gland development"/>
    <property type="evidence" value="ECO:0007669"/>
    <property type="project" value="Ensembl"/>
</dbReference>
<comment type="subunit">
    <text evidence="16">May associate with NuRD histone deacetylase complex (HDAC). Interacts with components of HDAC complex including HDAC1, HDAC2, RBBP4, RBPP7, MTA1 and MTA2. Interacts with CCNQ. Interacts with NSD2 (via PHD-type zinc fingers 1, 2 and 3).</text>
</comment>
<dbReference type="FunFam" id="3.30.160.60:FF:000260">
    <property type="entry name" value="Spalt-like transcription factor 1"/>
    <property type="match status" value="1"/>
</dbReference>
<evidence type="ECO:0000256" key="1">
    <source>
        <dbReference type="ARBA" id="ARBA00004123"/>
    </source>
</evidence>
<feature type="chain" id="PRO_5004044178" description="Sal-like protein 1" evidence="20">
    <location>
        <begin position="21"/>
        <end position="1337"/>
    </location>
</feature>
<dbReference type="KEGG" id="mpuf:101691183"/>
<dbReference type="GO" id="GO:0005737">
    <property type="term" value="C:cytoplasm"/>
    <property type="evidence" value="ECO:0007669"/>
    <property type="project" value="Ensembl"/>
</dbReference>
<feature type="region of interest" description="Disordered" evidence="19">
    <location>
        <begin position="105"/>
        <end position="178"/>
    </location>
</feature>
<feature type="region of interest" description="Disordered" evidence="19">
    <location>
        <begin position="1110"/>
        <end position="1133"/>
    </location>
</feature>
<feature type="domain" description="C2H2-type" evidence="21">
    <location>
        <begin position="1042"/>
        <end position="1069"/>
    </location>
</feature>
<evidence type="ECO:0000256" key="15">
    <source>
        <dbReference type="ARBA" id="ARBA00053244"/>
    </source>
</evidence>
<dbReference type="GO" id="GO:0042733">
    <property type="term" value="P:embryonic digit morphogenesis"/>
    <property type="evidence" value="ECO:0007669"/>
    <property type="project" value="Ensembl"/>
</dbReference>